<dbReference type="Proteomes" id="UP000029914">
    <property type="component" value="Chromosome"/>
</dbReference>
<evidence type="ECO:0000313" key="3">
    <source>
        <dbReference type="Proteomes" id="UP000029914"/>
    </source>
</evidence>
<keyword evidence="1" id="KW-0472">Membrane</keyword>
<keyword evidence="3" id="KW-1185">Reference proteome</keyword>
<accession>A0A097IFV1</accession>
<dbReference type="HOGENOM" id="CLU_176213_1_0_11"/>
<evidence type="ECO:0000313" key="2">
    <source>
        <dbReference type="EMBL" id="AIT61006.1"/>
    </source>
</evidence>
<dbReference type="STRING" id="558173.CDOO_06875"/>
<dbReference type="eggNOG" id="ENOG5033A70">
    <property type="taxonomic scope" value="Bacteria"/>
</dbReference>
<dbReference type="RefSeq" id="WP_018022467.1">
    <property type="nucleotide sequence ID" value="NZ_AQUX01000008.1"/>
</dbReference>
<gene>
    <name evidence="2" type="ORF">CDOO_06875</name>
</gene>
<dbReference type="KEGG" id="cdo:CDOO_06875"/>
<proteinExistence type="predicted"/>
<dbReference type="EMBL" id="CP006764">
    <property type="protein sequence ID" value="AIT61006.1"/>
    <property type="molecule type" value="Genomic_DNA"/>
</dbReference>
<keyword evidence="1" id="KW-1133">Transmembrane helix</keyword>
<evidence type="ECO:0000256" key="1">
    <source>
        <dbReference type="SAM" id="Phobius"/>
    </source>
</evidence>
<feature type="transmembrane region" description="Helical" evidence="1">
    <location>
        <begin position="59"/>
        <end position="80"/>
    </location>
</feature>
<feature type="transmembrane region" description="Helical" evidence="1">
    <location>
        <begin position="9"/>
        <end position="30"/>
    </location>
</feature>
<name>A0A097IFV1_9CORY</name>
<dbReference type="OrthoDB" id="4829747at2"/>
<dbReference type="AlphaFoldDB" id="A0A097IFV1"/>
<organism evidence="2 3">
    <name type="scientific">Corynebacterium doosanense CAU 212 = DSM 45436</name>
    <dbReference type="NCBI Taxonomy" id="558173"/>
    <lineage>
        <taxon>Bacteria</taxon>
        <taxon>Bacillati</taxon>
        <taxon>Actinomycetota</taxon>
        <taxon>Actinomycetes</taxon>
        <taxon>Mycobacteriales</taxon>
        <taxon>Corynebacteriaceae</taxon>
        <taxon>Corynebacterium</taxon>
    </lineage>
</organism>
<keyword evidence="1" id="KW-0812">Transmembrane</keyword>
<sequence>MTFIEMLTAILRVTALGLVFGAGIPVLFALGMRCMTGDPIRDADGVVVGDTDASPQMKALGWSVYAVLAALIVVAICWVARDAIGHYFGLEPFGAL</sequence>
<reference evidence="2 3" key="1">
    <citation type="submission" date="2013-09" db="EMBL/GenBank/DDBJ databases">
        <title>Complete genome sequence of Corynebacterium doosanense CAU 212(T) (=DSM 45436(T)), isolated from activated sludge.</title>
        <authorList>
            <person name="Schaffert L."/>
            <person name="Albersmeier A."/>
            <person name="Kalinowski J."/>
            <person name="Ruckert C."/>
        </authorList>
    </citation>
    <scope>NUCLEOTIDE SEQUENCE [LARGE SCALE GENOMIC DNA]</scope>
    <source>
        <strain evidence="2 3">CAU 212</strain>
    </source>
</reference>
<protein>
    <submittedName>
        <fullName evidence="2">Uncharacterized protein</fullName>
    </submittedName>
</protein>